<dbReference type="GO" id="GO:0006508">
    <property type="term" value="P:proteolysis"/>
    <property type="evidence" value="ECO:0007669"/>
    <property type="project" value="InterPro"/>
</dbReference>
<keyword evidence="3" id="KW-1185">Reference proteome</keyword>
<keyword evidence="2" id="KW-0121">Carboxypeptidase</keyword>
<accession>A0A415E3W8</accession>
<dbReference type="Gene3D" id="3.30.1380.10">
    <property type="match status" value="1"/>
</dbReference>
<dbReference type="InterPro" id="IPR013783">
    <property type="entry name" value="Ig-like_fold"/>
</dbReference>
<dbReference type="GO" id="GO:0004180">
    <property type="term" value="F:carboxypeptidase activity"/>
    <property type="evidence" value="ECO:0007669"/>
    <property type="project" value="UniProtKB-KW"/>
</dbReference>
<comment type="caution">
    <text evidence="2">The sequence shown here is derived from an EMBL/GenBank/DDBJ whole genome shotgun (WGS) entry which is preliminary data.</text>
</comment>
<dbReference type="RefSeq" id="WP_118334906.1">
    <property type="nucleotide sequence ID" value="NZ_AP025567.1"/>
</dbReference>
<dbReference type="AlphaFoldDB" id="A0A415E3W8"/>
<dbReference type="InterPro" id="IPR009045">
    <property type="entry name" value="Zn_M74/Hedgehog-like"/>
</dbReference>
<reference evidence="2 3" key="1">
    <citation type="submission" date="2018-08" db="EMBL/GenBank/DDBJ databases">
        <title>A genome reference for cultivated species of the human gut microbiota.</title>
        <authorList>
            <person name="Zou Y."/>
            <person name="Xue W."/>
            <person name="Luo G."/>
        </authorList>
    </citation>
    <scope>NUCLEOTIDE SEQUENCE [LARGE SCALE GENOMIC DNA]</scope>
    <source>
        <strain evidence="2 3">AM07-24</strain>
    </source>
</reference>
<keyword evidence="2" id="KW-0645">Protease</keyword>
<dbReference type="SUPFAM" id="SSF55166">
    <property type="entry name" value="Hedgehog/DD-peptidase"/>
    <property type="match status" value="1"/>
</dbReference>
<dbReference type="Pfam" id="PF02557">
    <property type="entry name" value="VanY"/>
    <property type="match status" value="1"/>
</dbReference>
<gene>
    <name evidence="2" type="ORF">DW099_07675</name>
</gene>
<dbReference type="STRING" id="1776384.GCA_900086585_03870"/>
<dbReference type="Proteomes" id="UP000284841">
    <property type="component" value="Unassembled WGS sequence"/>
</dbReference>
<dbReference type="InterPro" id="IPR052179">
    <property type="entry name" value="DD-CPase-like"/>
</dbReference>
<keyword evidence="2" id="KW-0378">Hydrolase</keyword>
<dbReference type="SUPFAM" id="SSF49265">
    <property type="entry name" value="Fibronectin type III"/>
    <property type="match status" value="1"/>
</dbReference>
<feature type="domain" description="D-alanyl-D-alanine carboxypeptidase-like core" evidence="1">
    <location>
        <begin position="162"/>
        <end position="288"/>
    </location>
</feature>
<dbReference type="EMBL" id="QRMS01000002">
    <property type="protein sequence ID" value="RHJ88279.1"/>
    <property type="molecule type" value="Genomic_DNA"/>
</dbReference>
<protein>
    <submittedName>
        <fullName evidence="2">D-alanyl-D-alanine carboxypeptidase family protein</fullName>
    </submittedName>
</protein>
<dbReference type="InterPro" id="IPR058193">
    <property type="entry name" value="VanY/YodJ_core_dom"/>
</dbReference>
<name>A0A415E3W8_9FIRM</name>
<dbReference type="InterPro" id="IPR003709">
    <property type="entry name" value="VanY-like_core_dom"/>
</dbReference>
<dbReference type="PANTHER" id="PTHR34385:SF1">
    <property type="entry name" value="PEPTIDOGLYCAN L-ALANYL-D-GLUTAMATE ENDOPEPTIDASE CWLK"/>
    <property type="match status" value="1"/>
</dbReference>
<proteinExistence type="predicted"/>
<organism evidence="2 3">
    <name type="scientific">Emergencia timonensis</name>
    <dbReference type="NCBI Taxonomy" id="1776384"/>
    <lineage>
        <taxon>Bacteria</taxon>
        <taxon>Bacillati</taxon>
        <taxon>Bacillota</taxon>
        <taxon>Clostridia</taxon>
        <taxon>Peptostreptococcales</taxon>
        <taxon>Anaerovoracaceae</taxon>
        <taxon>Emergencia</taxon>
    </lineage>
</organism>
<dbReference type="InterPro" id="IPR036116">
    <property type="entry name" value="FN3_sf"/>
</dbReference>
<dbReference type="CDD" id="cd14852">
    <property type="entry name" value="LD-carboxypeptidase"/>
    <property type="match status" value="1"/>
</dbReference>
<sequence>MKKTILIILPVLICILLLCGILLHRTASLPAVKVHSFDGSGQVSIRWEAMKDVDGYAVYRSNTKEGTYELIKTCDGDARQYTDTNRKVGQKLYYKVCSYTLKNGEKSYGDKSEAAEVQVKKAIENDPEDALMLVNKKNWLSSSYVPSKLVSLGSLAIVDIEAKEEVRDAYENLYRDAQKAGFDIKVLSAYRDYDLQASLFDYWCRTDGIKQALRTSAKAGRSEHQTGYALDVSCEELNWDLLERFGDTAEGKWLGKNAHKYGFIVRYGKDTEAITGYAYEPWHIRYVGEKAAKEIFEQNITLEEYLGYF</sequence>
<dbReference type="OrthoDB" id="9792074at2"/>
<dbReference type="PANTHER" id="PTHR34385">
    <property type="entry name" value="D-ALANYL-D-ALANINE CARBOXYPEPTIDASE"/>
    <property type="match status" value="1"/>
</dbReference>
<evidence type="ECO:0000259" key="1">
    <source>
        <dbReference type="Pfam" id="PF02557"/>
    </source>
</evidence>
<evidence type="ECO:0000313" key="2">
    <source>
        <dbReference type="EMBL" id="RHJ88279.1"/>
    </source>
</evidence>
<evidence type="ECO:0000313" key="3">
    <source>
        <dbReference type="Proteomes" id="UP000284841"/>
    </source>
</evidence>
<dbReference type="Gene3D" id="2.60.40.10">
    <property type="entry name" value="Immunoglobulins"/>
    <property type="match status" value="1"/>
</dbReference>